<evidence type="ECO:0000259" key="15">
    <source>
        <dbReference type="Pfam" id="PF18075"/>
    </source>
</evidence>
<evidence type="ECO:0000256" key="2">
    <source>
        <dbReference type="ARBA" id="ARBA00007379"/>
    </source>
</evidence>
<keyword evidence="17" id="KW-1185">Reference proteome</keyword>
<gene>
    <name evidence="16" type="ORF">AXE65_09400</name>
</gene>
<name>A0A139SXH3_9GAMM</name>
<dbReference type="InterPro" id="IPR003838">
    <property type="entry name" value="ABC3_permease_C"/>
</dbReference>
<feature type="transmembrane region" description="Helical" evidence="13">
    <location>
        <begin position="301"/>
        <end position="321"/>
    </location>
</feature>
<dbReference type="InterPro" id="IPR004513">
    <property type="entry name" value="FtsX"/>
</dbReference>
<dbReference type="GO" id="GO:0051301">
    <property type="term" value="P:cell division"/>
    <property type="evidence" value="ECO:0007669"/>
    <property type="project" value="UniProtKB-KW"/>
</dbReference>
<proteinExistence type="inferred from homology"/>
<keyword evidence="7 12" id="KW-0132">Cell division</keyword>
<evidence type="ECO:0000256" key="5">
    <source>
        <dbReference type="ARBA" id="ARBA00022475"/>
    </source>
</evidence>
<evidence type="ECO:0000256" key="11">
    <source>
        <dbReference type="ARBA" id="ARBA00023306"/>
    </source>
</evidence>
<dbReference type="Gene3D" id="3.30.70.3040">
    <property type="match status" value="1"/>
</dbReference>
<dbReference type="Proteomes" id="UP000072660">
    <property type="component" value="Unassembled WGS sequence"/>
</dbReference>
<comment type="subunit">
    <text evidence="3">Forms a membrane-associated complex with FtsE.</text>
</comment>
<evidence type="ECO:0000259" key="14">
    <source>
        <dbReference type="Pfam" id="PF02687"/>
    </source>
</evidence>
<evidence type="ECO:0000256" key="6">
    <source>
        <dbReference type="ARBA" id="ARBA00022519"/>
    </source>
</evidence>
<evidence type="ECO:0000256" key="13">
    <source>
        <dbReference type="SAM" id="Phobius"/>
    </source>
</evidence>
<feature type="transmembrane region" description="Helical" evidence="13">
    <location>
        <begin position="192"/>
        <end position="219"/>
    </location>
</feature>
<sequence length="330" mass="35353">MNPQPSKAAERLGSAGEQASEHAAALSPLRAWLLSHQASLIDALRRLLRQPFASLFTALVIAVALSLPSGLALLLGNLQRLGGDWQQATQISVYLKTTSSEAEGLALRDSIAKLTDVDSVKWISADTALAQFAEQSGLADVLADLPENPLPGSLQITPKEIDPDKLKALAQQLGAYPAVDLVQLDWRWAERFAAILALGEHLVLGLALLLAAALLLVIGNTIRLHIENRRSEIEVIKLVGGTDAYVQRPFLYMGALYGTSGGLLAWAVLEYSLDWLNQSVMRLASLYGSGFSLNPVGAADGLLLVLFALTLGCIGAWLAVFRHLRALAPK</sequence>
<accession>A0A139SXH3</accession>
<keyword evidence="6 12" id="KW-0997">Cell inner membrane</keyword>
<evidence type="ECO:0000256" key="3">
    <source>
        <dbReference type="ARBA" id="ARBA00011160"/>
    </source>
</evidence>
<evidence type="ECO:0000256" key="4">
    <source>
        <dbReference type="ARBA" id="ARBA00021907"/>
    </source>
</evidence>
<comment type="subcellular location">
    <subcellularLocation>
        <location evidence="1">Cell inner membrane</location>
        <topology evidence="1">Multi-pass membrane protein</topology>
    </subcellularLocation>
</comment>
<comment type="caution">
    <text evidence="16">The sequence shown here is derived from an EMBL/GenBank/DDBJ whole genome shotgun (WGS) entry which is preliminary data.</text>
</comment>
<evidence type="ECO:0000256" key="8">
    <source>
        <dbReference type="ARBA" id="ARBA00022692"/>
    </source>
</evidence>
<dbReference type="PANTHER" id="PTHR47755:SF1">
    <property type="entry name" value="CELL DIVISION PROTEIN FTSX"/>
    <property type="match status" value="1"/>
</dbReference>
<evidence type="ECO:0000256" key="1">
    <source>
        <dbReference type="ARBA" id="ARBA00004429"/>
    </source>
</evidence>
<keyword evidence="5 12" id="KW-1003">Cell membrane</keyword>
<reference evidence="16 17" key="1">
    <citation type="submission" date="2016-02" db="EMBL/GenBank/DDBJ databases">
        <authorList>
            <person name="Wen L."/>
            <person name="He K."/>
            <person name="Yang H."/>
        </authorList>
    </citation>
    <scope>NUCLEOTIDE SEQUENCE [LARGE SCALE GENOMIC DNA]</scope>
    <source>
        <strain evidence="16 17">CV58</strain>
    </source>
</reference>
<evidence type="ECO:0000256" key="7">
    <source>
        <dbReference type="ARBA" id="ARBA00022618"/>
    </source>
</evidence>
<dbReference type="InterPro" id="IPR040690">
    <property type="entry name" value="FtsX_ECD"/>
</dbReference>
<dbReference type="AlphaFoldDB" id="A0A139SXH3"/>
<keyword evidence="11 12" id="KW-0131">Cell cycle</keyword>
<keyword evidence="9 13" id="KW-1133">Transmembrane helix</keyword>
<dbReference type="NCBIfam" id="TIGR00439">
    <property type="entry name" value="FtsX_Gneg"/>
    <property type="match status" value="1"/>
</dbReference>
<evidence type="ECO:0000313" key="17">
    <source>
        <dbReference type="Proteomes" id="UP000072660"/>
    </source>
</evidence>
<keyword evidence="10 12" id="KW-0472">Membrane</keyword>
<evidence type="ECO:0000313" key="16">
    <source>
        <dbReference type="EMBL" id="KXU39279.1"/>
    </source>
</evidence>
<evidence type="ECO:0000256" key="9">
    <source>
        <dbReference type="ARBA" id="ARBA00022989"/>
    </source>
</evidence>
<comment type="similarity">
    <text evidence="2 12">Belongs to the ABC-4 integral membrane protein family. FtsX subfamily.</text>
</comment>
<keyword evidence="8 13" id="KW-0812">Transmembrane</keyword>
<feature type="transmembrane region" description="Helical" evidence="13">
    <location>
        <begin position="52"/>
        <end position="75"/>
    </location>
</feature>
<evidence type="ECO:0000256" key="12">
    <source>
        <dbReference type="PIRNR" id="PIRNR003097"/>
    </source>
</evidence>
<feature type="transmembrane region" description="Helical" evidence="13">
    <location>
        <begin position="250"/>
        <end position="269"/>
    </location>
</feature>
<dbReference type="PIRSF" id="PIRSF003097">
    <property type="entry name" value="FtsX"/>
    <property type="match status" value="1"/>
</dbReference>
<dbReference type="Pfam" id="PF18075">
    <property type="entry name" value="FtsX_ECD"/>
    <property type="match status" value="1"/>
</dbReference>
<dbReference type="RefSeq" id="WP_068386924.1">
    <property type="nucleotide sequence ID" value="NZ_LSZO01000018.1"/>
</dbReference>
<evidence type="ECO:0000256" key="10">
    <source>
        <dbReference type="ARBA" id="ARBA00023136"/>
    </source>
</evidence>
<dbReference type="GO" id="GO:0005886">
    <property type="term" value="C:plasma membrane"/>
    <property type="evidence" value="ECO:0007669"/>
    <property type="project" value="UniProtKB-SubCell"/>
</dbReference>
<comment type="function">
    <text evidence="12">Part of the ABC transporter FtsEX involved in cellular division.</text>
</comment>
<feature type="domain" description="ABC3 transporter permease C-terminal" evidence="14">
    <location>
        <begin position="206"/>
        <end position="322"/>
    </location>
</feature>
<protein>
    <recommendedName>
        <fullName evidence="4 12">Cell division protein FtsX</fullName>
    </recommendedName>
</protein>
<dbReference type="InterPro" id="IPR047590">
    <property type="entry name" value="FtsX_proteobact-type"/>
</dbReference>
<dbReference type="Pfam" id="PF02687">
    <property type="entry name" value="FtsX"/>
    <property type="match status" value="1"/>
</dbReference>
<dbReference type="EMBL" id="LSZO01000018">
    <property type="protein sequence ID" value="KXU39279.1"/>
    <property type="molecule type" value="Genomic_DNA"/>
</dbReference>
<dbReference type="GO" id="GO:0032153">
    <property type="term" value="C:cell division site"/>
    <property type="evidence" value="ECO:0007669"/>
    <property type="project" value="TreeGrafter"/>
</dbReference>
<feature type="domain" description="FtsX extracellular" evidence="15">
    <location>
        <begin position="90"/>
        <end position="182"/>
    </location>
</feature>
<organism evidence="16 17">
    <name type="scientific">Ventosimonas gracilis</name>
    <dbReference type="NCBI Taxonomy" id="1680762"/>
    <lineage>
        <taxon>Bacteria</taxon>
        <taxon>Pseudomonadati</taxon>
        <taxon>Pseudomonadota</taxon>
        <taxon>Gammaproteobacteria</taxon>
        <taxon>Pseudomonadales</taxon>
        <taxon>Ventosimonadaceae</taxon>
        <taxon>Ventosimonas</taxon>
    </lineage>
</organism>
<dbReference type="PANTHER" id="PTHR47755">
    <property type="entry name" value="CELL DIVISION PROTEIN FTSX"/>
    <property type="match status" value="1"/>
</dbReference>
<dbReference type="OrthoDB" id="9813411at2"/>